<dbReference type="Pfam" id="PF03797">
    <property type="entry name" value="Autotransporter"/>
    <property type="match status" value="1"/>
</dbReference>
<dbReference type="SUPFAM" id="SSF103515">
    <property type="entry name" value="Autotransporter"/>
    <property type="match status" value="1"/>
</dbReference>
<reference evidence="2" key="2">
    <citation type="submission" date="2020-09" db="EMBL/GenBank/DDBJ databases">
        <authorList>
            <person name="Sun Q."/>
            <person name="Zhou Y."/>
        </authorList>
    </citation>
    <scope>NUCLEOTIDE SEQUENCE</scope>
    <source>
        <strain evidence="2">CGMCC 1.16012</strain>
    </source>
</reference>
<feature type="domain" description="Autotransporter" evidence="1">
    <location>
        <begin position="602"/>
        <end position="857"/>
    </location>
</feature>
<sequence>MLVLGMGMIEGKLACGFQAGLCAGARAIGNKIQQVFFVALAIAVMSFASSGVAYAQAVIDADADGFPVGLDCDDSNPLVNPAAPEVPDGIDNDCDGLVDAADPSFIGPPQNLTLYLDADQDGFGIASNWILAPAPISGYSLTAGDCDDSNADVNPGAAEVADGIDNDCDGDIDEGVLTTYYQDLDEDNYGNPNVTQDAATQPVGYVTDNNDCDDTDDTVNPGATEVEDGVDNDCDGIIDEGFAPFRKIEVTASIDPNPLPLPATNVPVTLSVTIRNFGNQPETLTSLVFGDYLNLIGDPDSTCTGATITPGTTYSCSYLDFITTNTEPFSVVVGVTAATTDGTTDTGSFTWYLGNTDITPPTVAITSTVTDPTNTSPIPVTVTFSEEVENFIQTDMVVNGGSVSNFSTSDNTVWTFDLTPSGDGTVTVDIAANVAADLAGNNNTAASQFSVEYDATPPGLTISGVPETYLPGDTFNVTFTFAEDVTGFDASDVDVTGGSVGAVSGGPRVYTATVTPGDTDNVTVSVAEGAAVDAAGNLSVAASASSLIDSATVAGEMIADFTETRARNLVQNQPGLARFLSAGANGYLNADVTRGNADISFATGGDSSFWLALEASRTDLSGSGDQTYALATLGGHMKLNEGLLIGGMLQFDRSEFDPDGATGDISGDGWMAGPYMVAQLGDQPLFFEGRLLYGESDNEVNPLGTFTDSFKTERFLGMLALEGNYEANGMTLYPRIEYNHVSDRQLEYIDGLSNTVPEQKVTLSELSVGVDLEAPIKGARHEQAMTMGLSGIWSKTNGSGAAVNFIDEDEGGRARIDVGYVIATDEGLRASAKAYVDGLGNDDYNTYGVALNLSLNF</sequence>
<dbReference type="InterPro" id="IPR036709">
    <property type="entry name" value="Autotransporte_beta_dom_sf"/>
</dbReference>
<dbReference type="EMBL" id="BMKN01000002">
    <property type="protein sequence ID" value="GGE52931.1"/>
    <property type="molecule type" value="Genomic_DNA"/>
</dbReference>
<organism evidence="2 3">
    <name type="scientific">Actibacterium pelagium</name>
    <dbReference type="NCBI Taxonomy" id="2029103"/>
    <lineage>
        <taxon>Bacteria</taxon>
        <taxon>Pseudomonadati</taxon>
        <taxon>Pseudomonadota</taxon>
        <taxon>Alphaproteobacteria</taxon>
        <taxon>Rhodobacterales</taxon>
        <taxon>Roseobacteraceae</taxon>
        <taxon>Actibacterium</taxon>
    </lineage>
</organism>
<proteinExistence type="predicted"/>
<comment type="caution">
    <text evidence="2">The sequence shown here is derived from an EMBL/GenBank/DDBJ whole genome shotgun (WGS) entry which is preliminary data.</text>
</comment>
<dbReference type="InterPro" id="IPR021655">
    <property type="entry name" value="Put_metal-bd"/>
</dbReference>
<dbReference type="Gene3D" id="2.40.128.130">
    <property type="entry name" value="Autotransporter beta-domain"/>
    <property type="match status" value="1"/>
</dbReference>
<dbReference type="Pfam" id="PF11617">
    <property type="entry name" value="Cu-binding_MopE"/>
    <property type="match status" value="3"/>
</dbReference>
<evidence type="ECO:0000313" key="2">
    <source>
        <dbReference type="EMBL" id="GGE52931.1"/>
    </source>
</evidence>
<evidence type="ECO:0000259" key="1">
    <source>
        <dbReference type="PROSITE" id="PS51208"/>
    </source>
</evidence>
<accession>A0A917AI55</accession>
<dbReference type="AlphaFoldDB" id="A0A917AI55"/>
<gene>
    <name evidence="2" type="ORF">GCM10011517_20910</name>
</gene>
<reference evidence="2" key="1">
    <citation type="journal article" date="2014" name="Int. J. Syst. Evol. Microbiol.">
        <title>Complete genome sequence of Corynebacterium casei LMG S-19264T (=DSM 44701T), isolated from a smear-ripened cheese.</title>
        <authorList>
            <consortium name="US DOE Joint Genome Institute (JGI-PGF)"/>
            <person name="Walter F."/>
            <person name="Albersmeier A."/>
            <person name="Kalinowski J."/>
            <person name="Ruckert C."/>
        </authorList>
    </citation>
    <scope>NUCLEOTIDE SEQUENCE</scope>
    <source>
        <strain evidence="2">CGMCC 1.16012</strain>
    </source>
</reference>
<dbReference type="Proteomes" id="UP000606730">
    <property type="component" value="Unassembled WGS sequence"/>
</dbReference>
<protein>
    <recommendedName>
        <fullName evidence="1">Autotransporter domain-containing protein</fullName>
    </recommendedName>
</protein>
<dbReference type="Pfam" id="PF19078">
    <property type="entry name" value="Big_12"/>
    <property type="match status" value="2"/>
</dbReference>
<dbReference type="InterPro" id="IPR005546">
    <property type="entry name" value="Autotransporte_beta"/>
</dbReference>
<name>A0A917AI55_9RHOB</name>
<keyword evidence="3" id="KW-1185">Reference proteome</keyword>
<dbReference type="PANTHER" id="PTHR34677:SF3">
    <property type="entry name" value="BACTERIAL IG-LIKE DOMAIN-CONTAINING PROTEIN"/>
    <property type="match status" value="1"/>
</dbReference>
<dbReference type="SMART" id="SM00869">
    <property type="entry name" value="Autotransporter"/>
    <property type="match status" value="1"/>
</dbReference>
<dbReference type="InterPro" id="IPR044048">
    <property type="entry name" value="Big_12"/>
</dbReference>
<dbReference type="PROSITE" id="PS51208">
    <property type="entry name" value="AUTOTRANSPORTER"/>
    <property type="match status" value="1"/>
</dbReference>
<dbReference type="PANTHER" id="PTHR34677">
    <property type="match status" value="1"/>
</dbReference>
<evidence type="ECO:0000313" key="3">
    <source>
        <dbReference type="Proteomes" id="UP000606730"/>
    </source>
</evidence>